<protein>
    <submittedName>
        <fullName evidence="2">Sap-like sulfolipid-1-addressing protein</fullName>
    </submittedName>
</protein>
<dbReference type="Proteomes" id="UP000295705">
    <property type="component" value="Unassembled WGS sequence"/>
</dbReference>
<keyword evidence="1" id="KW-0472">Membrane</keyword>
<feature type="transmembrane region" description="Helical" evidence="1">
    <location>
        <begin position="6"/>
        <end position="30"/>
    </location>
</feature>
<dbReference type="Pfam" id="PF11139">
    <property type="entry name" value="SfLAP"/>
    <property type="match status" value="1"/>
</dbReference>
<name>A0A4R6UJU5_9PSEU</name>
<evidence type="ECO:0000256" key="1">
    <source>
        <dbReference type="SAM" id="Phobius"/>
    </source>
</evidence>
<evidence type="ECO:0000313" key="3">
    <source>
        <dbReference type="Proteomes" id="UP000295705"/>
    </source>
</evidence>
<dbReference type="RefSeq" id="WP_133830137.1">
    <property type="nucleotide sequence ID" value="NZ_BAABHR010000031.1"/>
</dbReference>
<dbReference type="AlphaFoldDB" id="A0A4R6UJU5"/>
<sequence length="225" mass="22157">MDAAIGAVLPLGIGVALSPVPIIAVVLMLATPRGRVNGPAFLAGWIVGLAAAGTIVLLVSAGAGASDGPSQPATWVDVVKIVLGLGLLVLALRQWRGRPRGGEEPALPGWMATIDTFGPGKAAGLGVLLSAVNPKNLLLTVGAAAAIAQTGVGAGGQAVALAVFVVLGTLGPGLPVAIDVALGARSAHVLDGLRRWMSAHNTAIMTVLLLVIGLKLVGDGIAGLA</sequence>
<reference evidence="2 3" key="1">
    <citation type="submission" date="2019-03" db="EMBL/GenBank/DDBJ databases">
        <title>Genomic Encyclopedia of Type Strains, Phase IV (KMG-IV): sequencing the most valuable type-strain genomes for metagenomic binning, comparative biology and taxonomic classification.</title>
        <authorList>
            <person name="Goeker M."/>
        </authorList>
    </citation>
    <scope>NUCLEOTIDE SEQUENCE [LARGE SCALE GENOMIC DNA]</scope>
    <source>
        <strain evidence="2 3">DSM 45775</strain>
    </source>
</reference>
<evidence type="ECO:0000313" key="2">
    <source>
        <dbReference type="EMBL" id="TDQ46396.1"/>
    </source>
</evidence>
<proteinExistence type="predicted"/>
<feature type="transmembrane region" description="Helical" evidence="1">
    <location>
        <begin position="161"/>
        <end position="182"/>
    </location>
</feature>
<dbReference type="EMBL" id="SNYO01000016">
    <property type="protein sequence ID" value="TDQ46396.1"/>
    <property type="molecule type" value="Genomic_DNA"/>
</dbReference>
<gene>
    <name evidence="2" type="ORF">EV188_11624</name>
</gene>
<comment type="caution">
    <text evidence="2">The sequence shown here is derived from an EMBL/GenBank/DDBJ whole genome shotgun (WGS) entry which is preliminary data.</text>
</comment>
<organism evidence="2 3">
    <name type="scientific">Actinomycetospora succinea</name>
    <dbReference type="NCBI Taxonomy" id="663603"/>
    <lineage>
        <taxon>Bacteria</taxon>
        <taxon>Bacillati</taxon>
        <taxon>Actinomycetota</taxon>
        <taxon>Actinomycetes</taxon>
        <taxon>Pseudonocardiales</taxon>
        <taxon>Pseudonocardiaceae</taxon>
        <taxon>Actinomycetospora</taxon>
    </lineage>
</organism>
<keyword evidence="1" id="KW-0812">Transmembrane</keyword>
<feature type="transmembrane region" description="Helical" evidence="1">
    <location>
        <begin position="42"/>
        <end position="61"/>
    </location>
</feature>
<feature type="transmembrane region" description="Helical" evidence="1">
    <location>
        <begin position="73"/>
        <end position="92"/>
    </location>
</feature>
<feature type="transmembrane region" description="Helical" evidence="1">
    <location>
        <begin position="203"/>
        <end position="224"/>
    </location>
</feature>
<keyword evidence="1" id="KW-1133">Transmembrane helix</keyword>
<dbReference type="InterPro" id="IPR021315">
    <property type="entry name" value="Gap/Sap"/>
</dbReference>
<dbReference type="OrthoDB" id="4753036at2"/>
<accession>A0A4R6UJU5</accession>
<keyword evidence="3" id="KW-1185">Reference proteome</keyword>